<protein>
    <submittedName>
        <fullName evidence="2">G9588 protein</fullName>
    </submittedName>
</protein>
<feature type="compositionally biased region" description="Polar residues" evidence="1">
    <location>
        <begin position="498"/>
        <end position="509"/>
    </location>
</feature>
<feature type="compositionally biased region" description="Polar residues" evidence="1">
    <location>
        <begin position="339"/>
        <end position="350"/>
    </location>
</feature>
<accession>A0ABP1G5U7</accession>
<feature type="compositionally biased region" description="Basic and acidic residues" evidence="1">
    <location>
        <begin position="605"/>
        <end position="615"/>
    </location>
</feature>
<evidence type="ECO:0000256" key="1">
    <source>
        <dbReference type="SAM" id="MobiDB-lite"/>
    </source>
</evidence>
<comment type="caution">
    <text evidence="2">The sequence shown here is derived from an EMBL/GenBank/DDBJ whole genome shotgun (WGS) entry which is preliminary data.</text>
</comment>
<name>A0ABP1G5U7_9CHLO</name>
<feature type="compositionally biased region" description="Low complexity" evidence="1">
    <location>
        <begin position="518"/>
        <end position="536"/>
    </location>
</feature>
<feature type="region of interest" description="Disordered" evidence="1">
    <location>
        <begin position="337"/>
        <end position="374"/>
    </location>
</feature>
<sequence>MHAPSEAIANSAASAHLTLRVQCEAHDCGALLEVAVPRSHTYHGAIIVSCGNCNRLLEVRLGREHRAAGAGSAQHGDPAHQQAGAGWAHDQAHGERSTAQQDARGAQQAGLLPDPKEDANRVIEDILARSNVGAGDPAWATRYGGGGARSRYTQPPPSPGASVGRVGPRTYVAPYISNQHYGTGQLGMHGQQTGGMYAEPSPFSSSAGQHPALPAGGRMKSPRDFLSSMRPEDLLRQRGAQTPSLYQQAPAQPQRQSPLSGYSSELAYSAAGAGLHGNQFPASGAYPQGYRTDTGAGHDVYGLSTDPYDLHPEMYGTSGRNSSARLGGYGYQPEGFLEWQSSPAAPNPSSGRKRSAPHMQPERHHSEALRGGHRDVLRGDKWKLLRVQSLSALPSDADLLAGLKDKQDSDAKAAKAQKQAAASPTAERTPPPSSAEQQRASAERARGLPDEIIIRQPAQTGHALALQERISSELSLSPNGGIAAALPRSAPGGYPGQHPSSASISSDAQPTFLVPGGPQSAEAAAELAPPATSAAPHALDPGSPRSQGSFNIFNLSPQDFSLSPLHRGHNDSQQGSPTGGQLGALSPFAVSELRFTPTPPPVADSEGHARVNRGD</sequence>
<feature type="compositionally biased region" description="Basic and acidic residues" evidence="1">
    <location>
        <begin position="360"/>
        <end position="374"/>
    </location>
</feature>
<evidence type="ECO:0000313" key="2">
    <source>
        <dbReference type="EMBL" id="CAL5226735.1"/>
    </source>
</evidence>
<keyword evidence="3" id="KW-1185">Reference proteome</keyword>
<feature type="region of interest" description="Disordered" evidence="1">
    <location>
        <begin position="410"/>
        <end position="445"/>
    </location>
</feature>
<feature type="region of interest" description="Disordered" evidence="1">
    <location>
        <begin position="67"/>
        <end position="117"/>
    </location>
</feature>
<feature type="compositionally biased region" description="Polar residues" evidence="1">
    <location>
        <begin position="544"/>
        <end position="561"/>
    </location>
</feature>
<feature type="compositionally biased region" description="Low complexity" evidence="1">
    <location>
        <begin position="99"/>
        <end position="110"/>
    </location>
</feature>
<evidence type="ECO:0000313" key="3">
    <source>
        <dbReference type="Proteomes" id="UP001497392"/>
    </source>
</evidence>
<feature type="region of interest" description="Disordered" evidence="1">
    <location>
        <begin position="487"/>
        <end position="615"/>
    </location>
</feature>
<feature type="compositionally biased region" description="Low complexity" evidence="1">
    <location>
        <begin position="414"/>
        <end position="423"/>
    </location>
</feature>
<organism evidence="2 3">
    <name type="scientific">Coccomyxa viridis</name>
    <dbReference type="NCBI Taxonomy" id="1274662"/>
    <lineage>
        <taxon>Eukaryota</taxon>
        <taxon>Viridiplantae</taxon>
        <taxon>Chlorophyta</taxon>
        <taxon>core chlorophytes</taxon>
        <taxon>Trebouxiophyceae</taxon>
        <taxon>Trebouxiophyceae incertae sedis</taxon>
        <taxon>Coccomyxaceae</taxon>
        <taxon>Coccomyxa</taxon>
    </lineage>
</organism>
<dbReference type="Proteomes" id="UP001497392">
    <property type="component" value="Unassembled WGS sequence"/>
</dbReference>
<gene>
    <name evidence="2" type="primary">g9588</name>
    <name evidence="2" type="ORF">VP750_LOCUS8641</name>
</gene>
<proteinExistence type="predicted"/>
<feature type="region of interest" description="Disordered" evidence="1">
    <location>
        <begin position="145"/>
        <end position="165"/>
    </location>
</feature>
<feature type="region of interest" description="Disordered" evidence="1">
    <location>
        <begin position="193"/>
        <end position="225"/>
    </location>
</feature>
<dbReference type="EMBL" id="CAXHTA020000016">
    <property type="protein sequence ID" value="CAL5226735.1"/>
    <property type="molecule type" value="Genomic_DNA"/>
</dbReference>
<reference evidence="2 3" key="1">
    <citation type="submission" date="2024-06" db="EMBL/GenBank/DDBJ databases">
        <authorList>
            <person name="Kraege A."/>
            <person name="Thomma B."/>
        </authorList>
    </citation>
    <scope>NUCLEOTIDE SEQUENCE [LARGE SCALE GENOMIC DNA]</scope>
</reference>